<evidence type="ECO:0000256" key="5">
    <source>
        <dbReference type="ARBA" id="ARBA00023136"/>
    </source>
</evidence>
<dbReference type="InterPro" id="IPR011922">
    <property type="entry name" value="Cell_div_FtsL"/>
</dbReference>
<comment type="subcellular location">
    <subcellularLocation>
        <location evidence="7">Cell membrane</location>
        <topology evidence="7">Single-pass type II membrane protein</topology>
    </subcellularLocation>
    <text evidence="7">Localizes to the division septum where it forms a ring structure.</text>
</comment>
<gene>
    <name evidence="7" type="primary">ftsL</name>
    <name evidence="8" type="ORF">SAMN05660706_13313</name>
</gene>
<keyword evidence="3 7" id="KW-0812">Transmembrane</keyword>
<dbReference type="GO" id="GO:0043093">
    <property type="term" value="P:FtsZ-dependent cytokinesis"/>
    <property type="evidence" value="ECO:0007669"/>
    <property type="project" value="UniProtKB-UniRule"/>
</dbReference>
<evidence type="ECO:0000313" key="9">
    <source>
        <dbReference type="Proteomes" id="UP000199584"/>
    </source>
</evidence>
<keyword evidence="4 7" id="KW-1133">Transmembrane helix</keyword>
<sequence length="175" mass="19633">MIVAREKAEYSGWAQLPEQKRRSGRRPAKQNLVRKEKLLLAGLVLVFFCSFVVIAFYYAQVLVTGYRLNQAQKELALLRKESHNLYTKVNELASLENIEYIAVHKLGMVRPQNDQVVLVQKVNPAEQAGKTSAVAADAPVNEKEQAAGQKQREGNWVIRAFADMVGRLEASIHTG</sequence>
<keyword evidence="9" id="KW-1185">Reference proteome</keyword>
<comment type="function">
    <text evidence="7">Essential cell division protein.</text>
</comment>
<accession>A0A1I6EAZ8</accession>
<evidence type="ECO:0000256" key="2">
    <source>
        <dbReference type="ARBA" id="ARBA00022618"/>
    </source>
</evidence>
<evidence type="ECO:0000256" key="1">
    <source>
        <dbReference type="ARBA" id="ARBA00022475"/>
    </source>
</evidence>
<dbReference type="STRING" id="39060.SAMN05660706_13313"/>
<dbReference type="Pfam" id="PF04999">
    <property type="entry name" value="FtsL"/>
    <property type="match status" value="1"/>
</dbReference>
<proteinExistence type="inferred from homology"/>
<dbReference type="HAMAP" id="MF_00910">
    <property type="entry name" value="FtsL"/>
    <property type="match status" value="1"/>
</dbReference>
<dbReference type="OrthoDB" id="2082132at2"/>
<dbReference type="GO" id="GO:0032153">
    <property type="term" value="C:cell division site"/>
    <property type="evidence" value="ECO:0007669"/>
    <property type="project" value="UniProtKB-UniRule"/>
</dbReference>
<evidence type="ECO:0000256" key="4">
    <source>
        <dbReference type="ARBA" id="ARBA00022989"/>
    </source>
</evidence>
<name>A0A1I6EAZ8_9FIRM</name>
<feature type="transmembrane region" description="Helical" evidence="7">
    <location>
        <begin position="38"/>
        <end position="59"/>
    </location>
</feature>
<dbReference type="EMBL" id="FOYM01000033">
    <property type="protein sequence ID" value="SFR14751.1"/>
    <property type="molecule type" value="Genomic_DNA"/>
</dbReference>
<keyword evidence="5 7" id="KW-0472">Membrane</keyword>
<dbReference type="GO" id="GO:0005886">
    <property type="term" value="C:plasma membrane"/>
    <property type="evidence" value="ECO:0007669"/>
    <property type="project" value="UniProtKB-SubCell"/>
</dbReference>
<keyword evidence="1 7" id="KW-1003">Cell membrane</keyword>
<keyword evidence="2 7" id="KW-0132">Cell division</keyword>
<dbReference type="Proteomes" id="UP000199584">
    <property type="component" value="Unassembled WGS sequence"/>
</dbReference>
<dbReference type="RefSeq" id="WP_092486695.1">
    <property type="nucleotide sequence ID" value="NZ_FOYM01000033.1"/>
</dbReference>
<organism evidence="8 9">
    <name type="scientific">Desulfoscipio geothermicus DSM 3669</name>
    <dbReference type="NCBI Taxonomy" id="1121426"/>
    <lineage>
        <taxon>Bacteria</taxon>
        <taxon>Bacillati</taxon>
        <taxon>Bacillota</taxon>
        <taxon>Clostridia</taxon>
        <taxon>Eubacteriales</taxon>
        <taxon>Desulfallaceae</taxon>
        <taxon>Desulfoscipio</taxon>
    </lineage>
</organism>
<evidence type="ECO:0000256" key="7">
    <source>
        <dbReference type="HAMAP-Rule" id="MF_00910"/>
    </source>
</evidence>
<evidence type="ECO:0000313" key="8">
    <source>
        <dbReference type="EMBL" id="SFR14751.1"/>
    </source>
</evidence>
<protein>
    <recommendedName>
        <fullName evidence="7">Cell division protein FtsL</fullName>
    </recommendedName>
</protein>
<reference evidence="9" key="1">
    <citation type="submission" date="2016-10" db="EMBL/GenBank/DDBJ databases">
        <authorList>
            <person name="Varghese N."/>
            <person name="Submissions S."/>
        </authorList>
    </citation>
    <scope>NUCLEOTIDE SEQUENCE [LARGE SCALE GENOMIC DNA]</scope>
    <source>
        <strain evidence="9">DSM 3669</strain>
    </source>
</reference>
<keyword evidence="6 7" id="KW-0131">Cell cycle</keyword>
<comment type="similarity">
    <text evidence="7">Belongs to the FtsL family.</text>
</comment>
<evidence type="ECO:0000256" key="6">
    <source>
        <dbReference type="ARBA" id="ARBA00023306"/>
    </source>
</evidence>
<evidence type="ECO:0000256" key="3">
    <source>
        <dbReference type="ARBA" id="ARBA00022692"/>
    </source>
</evidence>
<dbReference type="AlphaFoldDB" id="A0A1I6EAZ8"/>